<evidence type="ECO:0000313" key="3">
    <source>
        <dbReference type="Proteomes" id="UP000316727"/>
    </source>
</evidence>
<dbReference type="CDD" id="cd00093">
    <property type="entry name" value="HTH_XRE"/>
    <property type="match status" value="1"/>
</dbReference>
<organism evidence="2 3">
    <name type="scientific">Pontibacter mangrovi</name>
    <dbReference type="NCBI Taxonomy" id="2589816"/>
    <lineage>
        <taxon>Bacteria</taxon>
        <taxon>Pseudomonadati</taxon>
        <taxon>Bacteroidota</taxon>
        <taxon>Cytophagia</taxon>
        <taxon>Cytophagales</taxon>
        <taxon>Hymenobacteraceae</taxon>
        <taxon>Pontibacter</taxon>
    </lineage>
</organism>
<dbReference type="Proteomes" id="UP000316727">
    <property type="component" value="Unassembled WGS sequence"/>
</dbReference>
<evidence type="ECO:0000259" key="1">
    <source>
        <dbReference type="PROSITE" id="PS50943"/>
    </source>
</evidence>
<comment type="caution">
    <text evidence="2">The sequence shown here is derived from an EMBL/GenBank/DDBJ whole genome shotgun (WGS) entry which is preliminary data.</text>
</comment>
<protein>
    <submittedName>
        <fullName evidence="2">Helix-turn-helix transcriptional regulator</fullName>
    </submittedName>
</protein>
<dbReference type="RefSeq" id="WP_140621566.1">
    <property type="nucleotide sequence ID" value="NZ_VFRQ01000005.1"/>
</dbReference>
<evidence type="ECO:0000313" key="2">
    <source>
        <dbReference type="EMBL" id="TPE43943.1"/>
    </source>
</evidence>
<dbReference type="SUPFAM" id="SSF47413">
    <property type="entry name" value="lambda repressor-like DNA-binding domains"/>
    <property type="match status" value="1"/>
</dbReference>
<name>A0A501W1T9_9BACT</name>
<dbReference type="AlphaFoldDB" id="A0A501W1T9"/>
<proteinExistence type="predicted"/>
<dbReference type="Gene3D" id="1.10.260.40">
    <property type="entry name" value="lambda repressor-like DNA-binding domains"/>
    <property type="match status" value="1"/>
</dbReference>
<dbReference type="Pfam" id="PF01381">
    <property type="entry name" value="HTH_3"/>
    <property type="match status" value="1"/>
</dbReference>
<dbReference type="OrthoDB" id="1261587at2"/>
<keyword evidence="3" id="KW-1185">Reference proteome</keyword>
<reference evidence="2 3" key="1">
    <citation type="submission" date="2019-06" db="EMBL/GenBank/DDBJ databases">
        <title>A novel bacterium of genus Pontibacter, isolated from marine sediment.</title>
        <authorList>
            <person name="Huang H."/>
            <person name="Mo K."/>
            <person name="Hu Y."/>
        </authorList>
    </citation>
    <scope>NUCLEOTIDE SEQUENCE [LARGE SCALE GENOMIC DNA]</scope>
    <source>
        <strain evidence="2 3">HB172049</strain>
    </source>
</reference>
<feature type="domain" description="HTH cro/C1-type" evidence="1">
    <location>
        <begin position="8"/>
        <end position="61"/>
    </location>
</feature>
<dbReference type="InterPro" id="IPR001387">
    <property type="entry name" value="Cro/C1-type_HTH"/>
</dbReference>
<dbReference type="GO" id="GO:0003677">
    <property type="term" value="F:DNA binding"/>
    <property type="evidence" value="ECO:0007669"/>
    <property type="project" value="InterPro"/>
</dbReference>
<accession>A0A501W1T9</accession>
<dbReference type="EMBL" id="VFRQ01000005">
    <property type="protein sequence ID" value="TPE43943.1"/>
    <property type="molecule type" value="Genomic_DNA"/>
</dbReference>
<gene>
    <name evidence="2" type="ORF">FJM65_10995</name>
</gene>
<sequence>MEDLGKKVSQLAKSKGITIKSLADQISMTETGYYAAIRNNSLKLTTLYKIAEVLEVPVSTLIGETEEAGETKSIQTATGIGNAVGDGNKPKVQIGKKMSGRQEVYGMGIDEIYIKLLTCEKDREVLKTERDSFARERDSYKNMVAQQAQLIERLSTR</sequence>
<dbReference type="SMART" id="SM00530">
    <property type="entry name" value="HTH_XRE"/>
    <property type="match status" value="1"/>
</dbReference>
<dbReference type="PROSITE" id="PS50943">
    <property type="entry name" value="HTH_CROC1"/>
    <property type="match status" value="1"/>
</dbReference>
<dbReference type="InterPro" id="IPR010982">
    <property type="entry name" value="Lambda_DNA-bd_dom_sf"/>
</dbReference>